<keyword evidence="3 5" id="KW-0067">ATP-binding</keyword>
<dbReference type="SMART" id="SM00382">
    <property type="entry name" value="AAA"/>
    <property type="match status" value="1"/>
</dbReference>
<dbReference type="AlphaFoldDB" id="A0A2A8CUA5"/>
<evidence type="ECO:0000313" key="6">
    <source>
        <dbReference type="Proteomes" id="UP000220102"/>
    </source>
</evidence>
<keyword evidence="6" id="KW-1185">Reference proteome</keyword>
<evidence type="ECO:0000259" key="4">
    <source>
        <dbReference type="PROSITE" id="PS50893"/>
    </source>
</evidence>
<dbReference type="Gene3D" id="3.40.50.300">
    <property type="entry name" value="P-loop containing nucleotide triphosphate hydrolases"/>
    <property type="match status" value="1"/>
</dbReference>
<organism evidence="5 6">
    <name type="scientific">Longibacter salinarum</name>
    <dbReference type="NCBI Taxonomy" id="1850348"/>
    <lineage>
        <taxon>Bacteria</taxon>
        <taxon>Pseudomonadati</taxon>
        <taxon>Rhodothermota</taxon>
        <taxon>Rhodothermia</taxon>
        <taxon>Rhodothermales</taxon>
        <taxon>Salisaetaceae</taxon>
        <taxon>Longibacter</taxon>
    </lineage>
</organism>
<dbReference type="PANTHER" id="PTHR42939">
    <property type="entry name" value="ABC TRANSPORTER ATP-BINDING PROTEIN ALBC-RELATED"/>
    <property type="match status" value="1"/>
</dbReference>
<dbReference type="Proteomes" id="UP000220102">
    <property type="component" value="Unassembled WGS sequence"/>
</dbReference>
<accession>A0A2A8CUA5</accession>
<protein>
    <submittedName>
        <fullName evidence="5">Multidrug ABC transporter ATP-binding protein</fullName>
    </submittedName>
</protein>
<reference evidence="5 6" key="1">
    <citation type="submission" date="2017-10" db="EMBL/GenBank/DDBJ databases">
        <title>Draft genome of Longibacter Salinarum.</title>
        <authorList>
            <person name="Goh K.M."/>
            <person name="Shamsir M.S."/>
            <person name="Lim S.W."/>
        </authorList>
    </citation>
    <scope>NUCLEOTIDE SEQUENCE [LARGE SCALE GENOMIC DNA]</scope>
    <source>
        <strain evidence="5 6">KCTC 52045</strain>
    </source>
</reference>
<dbReference type="GO" id="GO:0016887">
    <property type="term" value="F:ATP hydrolysis activity"/>
    <property type="evidence" value="ECO:0007669"/>
    <property type="project" value="InterPro"/>
</dbReference>
<evidence type="ECO:0000256" key="1">
    <source>
        <dbReference type="ARBA" id="ARBA00022448"/>
    </source>
</evidence>
<dbReference type="InterPro" id="IPR003439">
    <property type="entry name" value="ABC_transporter-like_ATP-bd"/>
</dbReference>
<dbReference type="InterPro" id="IPR003593">
    <property type="entry name" value="AAA+_ATPase"/>
</dbReference>
<evidence type="ECO:0000256" key="2">
    <source>
        <dbReference type="ARBA" id="ARBA00022741"/>
    </source>
</evidence>
<name>A0A2A8CUA5_9BACT</name>
<evidence type="ECO:0000256" key="3">
    <source>
        <dbReference type="ARBA" id="ARBA00022840"/>
    </source>
</evidence>
<feature type="domain" description="ABC transporter" evidence="4">
    <location>
        <begin position="10"/>
        <end position="241"/>
    </location>
</feature>
<proteinExistence type="predicted"/>
<dbReference type="PANTHER" id="PTHR42939:SF1">
    <property type="entry name" value="ABC TRANSPORTER ATP-BINDING PROTEIN ALBC-RELATED"/>
    <property type="match status" value="1"/>
</dbReference>
<keyword evidence="2" id="KW-0547">Nucleotide-binding</keyword>
<dbReference type="CDD" id="cd03230">
    <property type="entry name" value="ABC_DR_subfamily_A"/>
    <property type="match status" value="1"/>
</dbReference>
<comment type="caution">
    <text evidence="5">The sequence shown here is derived from an EMBL/GenBank/DDBJ whole genome shotgun (WGS) entry which is preliminary data.</text>
</comment>
<dbReference type="PROSITE" id="PS50893">
    <property type="entry name" value="ABC_TRANSPORTER_2"/>
    <property type="match status" value="1"/>
</dbReference>
<evidence type="ECO:0000313" key="5">
    <source>
        <dbReference type="EMBL" id="PEN11343.1"/>
    </source>
</evidence>
<dbReference type="Pfam" id="PF00005">
    <property type="entry name" value="ABC_tran"/>
    <property type="match status" value="1"/>
</dbReference>
<dbReference type="InterPro" id="IPR051782">
    <property type="entry name" value="ABC_Transporter_VariousFunc"/>
</dbReference>
<keyword evidence="1" id="KW-0813">Transport</keyword>
<dbReference type="PROSITE" id="PS00211">
    <property type="entry name" value="ABC_TRANSPORTER_1"/>
    <property type="match status" value="1"/>
</dbReference>
<dbReference type="SUPFAM" id="SSF52540">
    <property type="entry name" value="P-loop containing nucleoside triphosphate hydrolases"/>
    <property type="match status" value="1"/>
</dbReference>
<dbReference type="EMBL" id="PDEQ01000010">
    <property type="protein sequence ID" value="PEN11343.1"/>
    <property type="molecule type" value="Genomic_DNA"/>
</dbReference>
<dbReference type="InterPro" id="IPR027417">
    <property type="entry name" value="P-loop_NTPase"/>
</dbReference>
<dbReference type="GO" id="GO:0005524">
    <property type="term" value="F:ATP binding"/>
    <property type="evidence" value="ECO:0007669"/>
    <property type="project" value="UniProtKB-KW"/>
</dbReference>
<gene>
    <name evidence="5" type="ORF">CRI94_16290</name>
</gene>
<dbReference type="OrthoDB" id="9785229at2"/>
<sequence>MGKRDAYPSIVAWGLSKHFGKTDVLDNCDLEIRGGMCLCVLGRNGAGKSTLIHLLADLIAPDSGGVRIDELSYADHSVEIKSRLGVFPEQNPAIPELTGDEYLEFVGRLHGLPEADRVERSASLIKFFFDGAYPTDTRIKNYSAGMRQKIGLIGALLHKPSHLILDEPFASLDPPSAMQLVNLLNDYRSSQRTMLISSHDLAYAEQVATHVTLLEGGHLSEPQPIESLAEGTAGQRLLEFFGDNHESVPEWLTQA</sequence>
<dbReference type="InterPro" id="IPR017871">
    <property type="entry name" value="ABC_transporter-like_CS"/>
</dbReference>